<dbReference type="AlphaFoldDB" id="A0A7Z7AV99"/>
<gene>
    <name evidence="1" type="ORF">SAMN04488589_0620</name>
</gene>
<reference evidence="1 2" key="1">
    <citation type="submission" date="2016-10" db="EMBL/GenBank/DDBJ databases">
        <authorList>
            <person name="Varghese N."/>
            <person name="Submissions S."/>
        </authorList>
    </citation>
    <scope>NUCLEOTIDE SEQUENCE [LARGE SCALE GENOMIC DNA]</scope>
    <source>
        <strain evidence="1 2">PL 12/M</strain>
    </source>
</reference>
<comment type="caution">
    <text evidence="1">The sequence shown here is derived from an EMBL/GenBank/DDBJ whole genome shotgun (WGS) entry which is preliminary data.</text>
</comment>
<dbReference type="Proteomes" id="UP000199259">
    <property type="component" value="Unassembled WGS sequence"/>
</dbReference>
<keyword evidence="2" id="KW-1185">Reference proteome</keyword>
<protein>
    <submittedName>
        <fullName evidence="1">Uncharacterized protein</fullName>
    </submittedName>
</protein>
<proteinExistence type="predicted"/>
<dbReference type="RefSeq" id="WP_091708621.1">
    <property type="nucleotide sequence ID" value="NZ_FNCA01000002.1"/>
</dbReference>
<name>A0A7Z7AV99_9EURY</name>
<evidence type="ECO:0000313" key="1">
    <source>
        <dbReference type="EMBL" id="SDF47074.1"/>
    </source>
</evidence>
<accession>A0A7Z7AV99</accession>
<evidence type="ECO:0000313" key="2">
    <source>
        <dbReference type="Proteomes" id="UP000199259"/>
    </source>
</evidence>
<sequence length="152" mass="17953">MLQTKEVTESIVVKPIPYEEQSEEDQKYSDLGEAVVELIRTGRAKGEGEALDILDEEYKAKKKQKELKPIITDIYRENNYDAPEGKKYRWLYPYQILPEANRRYLNKHFVINYFSLEDVSAVCEILKEEMILAGREYEEGSKYVYNVKITYH</sequence>
<dbReference type="EMBL" id="FNCA01000002">
    <property type="protein sequence ID" value="SDF47074.1"/>
    <property type="molecule type" value="Genomic_DNA"/>
</dbReference>
<organism evidence="1 2">
    <name type="scientific">Methanolobus vulcani</name>
    <dbReference type="NCBI Taxonomy" id="38026"/>
    <lineage>
        <taxon>Archaea</taxon>
        <taxon>Methanobacteriati</taxon>
        <taxon>Methanobacteriota</taxon>
        <taxon>Stenosarchaea group</taxon>
        <taxon>Methanomicrobia</taxon>
        <taxon>Methanosarcinales</taxon>
        <taxon>Methanosarcinaceae</taxon>
        <taxon>Methanolobus</taxon>
    </lineage>
</organism>